<dbReference type="InterPro" id="IPR036217">
    <property type="entry name" value="MethylDNA_cys_MeTrfase_DNAb"/>
</dbReference>
<dbReference type="FunFam" id="1.10.10.10:FF:000214">
    <property type="entry name" value="Methylated-DNA--protein-cysteine methyltransferase"/>
    <property type="match status" value="1"/>
</dbReference>
<keyword evidence="7" id="KW-0234">DNA repair</keyword>
<dbReference type="Proteomes" id="UP000319143">
    <property type="component" value="Unassembled WGS sequence"/>
</dbReference>
<keyword evidence="5 10" id="KW-0808">Transferase</keyword>
<evidence type="ECO:0000313" key="11">
    <source>
        <dbReference type="Proteomes" id="UP000319143"/>
    </source>
</evidence>
<keyword evidence="6" id="KW-0227">DNA damage</keyword>
<dbReference type="InterPro" id="IPR036388">
    <property type="entry name" value="WH-like_DNA-bd_sf"/>
</dbReference>
<name>A0A5C6D8B4_9BACT</name>
<gene>
    <name evidence="10" type="primary">ogt</name>
    <name evidence="10" type="ORF">Poly41_54070</name>
</gene>
<dbReference type="NCBIfam" id="TIGR00589">
    <property type="entry name" value="ogt"/>
    <property type="match status" value="1"/>
</dbReference>
<sequence>MQNLCYALKHDSPIGPLWSYWTKRGLYRLQWADTAQPEWIVDETLGSASAKSAADKLDVALIAFFAGHAEDFAWVRIDSLGWTPFADKVYRKCREIKPGSTMTYKQLAQRAGNERASRAVGSAMARNRVPIVIPCHRVVSSSGGLSGFSAPGGLETKRLLLELESD</sequence>
<evidence type="ECO:0000256" key="6">
    <source>
        <dbReference type="ARBA" id="ARBA00022763"/>
    </source>
</evidence>
<evidence type="ECO:0000256" key="2">
    <source>
        <dbReference type="ARBA" id="ARBA00008711"/>
    </source>
</evidence>
<evidence type="ECO:0000259" key="9">
    <source>
        <dbReference type="Pfam" id="PF01035"/>
    </source>
</evidence>
<dbReference type="Pfam" id="PF01035">
    <property type="entry name" value="DNA_binding_1"/>
    <property type="match status" value="1"/>
</dbReference>
<dbReference type="OrthoDB" id="9783680at2"/>
<evidence type="ECO:0000256" key="1">
    <source>
        <dbReference type="ARBA" id="ARBA00001286"/>
    </source>
</evidence>
<dbReference type="GO" id="GO:0032259">
    <property type="term" value="P:methylation"/>
    <property type="evidence" value="ECO:0007669"/>
    <property type="project" value="UniProtKB-KW"/>
</dbReference>
<dbReference type="GO" id="GO:0006281">
    <property type="term" value="P:DNA repair"/>
    <property type="evidence" value="ECO:0007669"/>
    <property type="project" value="UniProtKB-KW"/>
</dbReference>
<evidence type="ECO:0000256" key="7">
    <source>
        <dbReference type="ARBA" id="ARBA00023204"/>
    </source>
</evidence>
<reference evidence="10 11" key="1">
    <citation type="submission" date="2019-02" db="EMBL/GenBank/DDBJ databases">
        <title>Deep-cultivation of Planctomycetes and their phenomic and genomic characterization uncovers novel biology.</title>
        <authorList>
            <person name="Wiegand S."/>
            <person name="Jogler M."/>
            <person name="Boedeker C."/>
            <person name="Pinto D."/>
            <person name="Vollmers J."/>
            <person name="Rivas-Marin E."/>
            <person name="Kohn T."/>
            <person name="Peeters S.H."/>
            <person name="Heuer A."/>
            <person name="Rast P."/>
            <person name="Oberbeckmann S."/>
            <person name="Bunk B."/>
            <person name="Jeske O."/>
            <person name="Meyerdierks A."/>
            <person name="Storesund J.E."/>
            <person name="Kallscheuer N."/>
            <person name="Luecker S."/>
            <person name="Lage O.M."/>
            <person name="Pohl T."/>
            <person name="Merkel B.J."/>
            <person name="Hornburger P."/>
            <person name="Mueller R.-W."/>
            <person name="Bruemmer F."/>
            <person name="Labrenz M."/>
            <person name="Spormann A.M."/>
            <person name="Op Den Camp H."/>
            <person name="Overmann J."/>
            <person name="Amann R."/>
            <person name="Jetten M.S.M."/>
            <person name="Mascher T."/>
            <person name="Medema M.H."/>
            <person name="Devos D.P."/>
            <person name="Kaster A.-K."/>
            <person name="Ovreas L."/>
            <person name="Rohde M."/>
            <person name="Galperin M.Y."/>
            <person name="Jogler C."/>
        </authorList>
    </citation>
    <scope>NUCLEOTIDE SEQUENCE [LARGE SCALE GENOMIC DNA]</scope>
    <source>
        <strain evidence="10 11">Poly41</strain>
    </source>
</reference>
<protein>
    <recommendedName>
        <fullName evidence="3">methylated-DNA--[protein]-cysteine S-methyltransferase</fullName>
        <ecNumber evidence="3">2.1.1.63</ecNumber>
    </recommendedName>
</protein>
<proteinExistence type="inferred from homology"/>
<keyword evidence="4 10" id="KW-0489">Methyltransferase</keyword>
<organism evidence="10 11">
    <name type="scientific">Novipirellula artificiosorum</name>
    <dbReference type="NCBI Taxonomy" id="2528016"/>
    <lineage>
        <taxon>Bacteria</taxon>
        <taxon>Pseudomonadati</taxon>
        <taxon>Planctomycetota</taxon>
        <taxon>Planctomycetia</taxon>
        <taxon>Pirellulales</taxon>
        <taxon>Pirellulaceae</taxon>
        <taxon>Novipirellula</taxon>
    </lineage>
</organism>
<accession>A0A5C6D8B4</accession>
<dbReference type="GO" id="GO:0003908">
    <property type="term" value="F:methylated-DNA-[protein]-cysteine S-methyltransferase activity"/>
    <property type="evidence" value="ECO:0007669"/>
    <property type="project" value="UniProtKB-EC"/>
</dbReference>
<comment type="caution">
    <text evidence="10">The sequence shown here is derived from an EMBL/GenBank/DDBJ whole genome shotgun (WGS) entry which is preliminary data.</text>
</comment>
<evidence type="ECO:0000256" key="3">
    <source>
        <dbReference type="ARBA" id="ARBA00011918"/>
    </source>
</evidence>
<keyword evidence="11" id="KW-1185">Reference proteome</keyword>
<evidence type="ECO:0000256" key="8">
    <source>
        <dbReference type="ARBA" id="ARBA00049348"/>
    </source>
</evidence>
<dbReference type="PROSITE" id="PS00374">
    <property type="entry name" value="MGMT"/>
    <property type="match status" value="1"/>
</dbReference>
<dbReference type="InterPro" id="IPR014048">
    <property type="entry name" value="MethylDNA_cys_MeTrfase_DNA-bd"/>
</dbReference>
<dbReference type="CDD" id="cd06445">
    <property type="entry name" value="ATase"/>
    <property type="match status" value="1"/>
</dbReference>
<feature type="domain" description="Methylated-DNA-[protein]-cysteine S-methyltransferase DNA binding" evidence="9">
    <location>
        <begin position="84"/>
        <end position="165"/>
    </location>
</feature>
<dbReference type="InterPro" id="IPR001497">
    <property type="entry name" value="MethylDNA_cys_MeTrfase_AS"/>
</dbReference>
<evidence type="ECO:0000313" key="10">
    <source>
        <dbReference type="EMBL" id="TWU33028.1"/>
    </source>
</evidence>
<dbReference type="RefSeq" id="WP_146530192.1">
    <property type="nucleotide sequence ID" value="NZ_SJPV01000011.1"/>
</dbReference>
<dbReference type="PANTHER" id="PTHR10815">
    <property type="entry name" value="METHYLATED-DNA--PROTEIN-CYSTEINE METHYLTRANSFERASE"/>
    <property type="match status" value="1"/>
</dbReference>
<dbReference type="AlphaFoldDB" id="A0A5C6D8B4"/>
<dbReference type="EC" id="2.1.1.63" evidence="3"/>
<evidence type="ECO:0000256" key="4">
    <source>
        <dbReference type="ARBA" id="ARBA00022603"/>
    </source>
</evidence>
<comment type="catalytic activity">
    <reaction evidence="8">
        <text>a 6-O-methyl-2'-deoxyguanosine in DNA + L-cysteinyl-[protein] = S-methyl-L-cysteinyl-[protein] + a 2'-deoxyguanosine in DNA</text>
        <dbReference type="Rhea" id="RHEA:24000"/>
        <dbReference type="Rhea" id="RHEA-COMP:10131"/>
        <dbReference type="Rhea" id="RHEA-COMP:10132"/>
        <dbReference type="Rhea" id="RHEA-COMP:11367"/>
        <dbReference type="Rhea" id="RHEA-COMP:11368"/>
        <dbReference type="ChEBI" id="CHEBI:29950"/>
        <dbReference type="ChEBI" id="CHEBI:82612"/>
        <dbReference type="ChEBI" id="CHEBI:85445"/>
        <dbReference type="ChEBI" id="CHEBI:85448"/>
        <dbReference type="EC" id="2.1.1.63"/>
    </reaction>
</comment>
<dbReference type="PANTHER" id="PTHR10815:SF5">
    <property type="entry name" value="METHYLATED-DNA--PROTEIN-CYSTEINE METHYLTRANSFERASE"/>
    <property type="match status" value="1"/>
</dbReference>
<dbReference type="Gene3D" id="1.10.10.10">
    <property type="entry name" value="Winged helix-like DNA-binding domain superfamily/Winged helix DNA-binding domain"/>
    <property type="match status" value="1"/>
</dbReference>
<comment type="catalytic activity">
    <reaction evidence="1">
        <text>a 4-O-methyl-thymidine in DNA + L-cysteinyl-[protein] = a thymidine in DNA + S-methyl-L-cysteinyl-[protein]</text>
        <dbReference type="Rhea" id="RHEA:53428"/>
        <dbReference type="Rhea" id="RHEA-COMP:10131"/>
        <dbReference type="Rhea" id="RHEA-COMP:10132"/>
        <dbReference type="Rhea" id="RHEA-COMP:13555"/>
        <dbReference type="Rhea" id="RHEA-COMP:13556"/>
        <dbReference type="ChEBI" id="CHEBI:29950"/>
        <dbReference type="ChEBI" id="CHEBI:82612"/>
        <dbReference type="ChEBI" id="CHEBI:137386"/>
        <dbReference type="ChEBI" id="CHEBI:137387"/>
        <dbReference type="EC" id="2.1.1.63"/>
    </reaction>
</comment>
<dbReference type="SUPFAM" id="SSF46767">
    <property type="entry name" value="Methylated DNA-protein cysteine methyltransferase, C-terminal domain"/>
    <property type="match status" value="1"/>
</dbReference>
<comment type="similarity">
    <text evidence="2">Belongs to the MGMT family.</text>
</comment>
<evidence type="ECO:0000256" key="5">
    <source>
        <dbReference type="ARBA" id="ARBA00022679"/>
    </source>
</evidence>
<dbReference type="EMBL" id="SJPV01000011">
    <property type="protein sequence ID" value="TWU33028.1"/>
    <property type="molecule type" value="Genomic_DNA"/>
</dbReference>